<dbReference type="SUPFAM" id="SSF52172">
    <property type="entry name" value="CheY-like"/>
    <property type="match status" value="1"/>
</dbReference>
<dbReference type="Proteomes" id="UP000503462">
    <property type="component" value="Chromosome 4"/>
</dbReference>
<dbReference type="GO" id="GO:0009927">
    <property type="term" value="F:histidine phosphotransfer kinase activity"/>
    <property type="evidence" value="ECO:0007669"/>
    <property type="project" value="TreeGrafter"/>
</dbReference>
<dbReference type="EC" id="2.7.13.3" evidence="2"/>
<dbReference type="Gene3D" id="1.10.287.130">
    <property type="match status" value="1"/>
</dbReference>
<dbReference type="GO" id="GO:0000155">
    <property type="term" value="F:phosphorelay sensor kinase activity"/>
    <property type="evidence" value="ECO:0007669"/>
    <property type="project" value="InterPro"/>
</dbReference>
<feature type="compositionally biased region" description="Basic and acidic residues" evidence="7">
    <location>
        <begin position="680"/>
        <end position="690"/>
    </location>
</feature>
<evidence type="ECO:0000256" key="5">
    <source>
        <dbReference type="ARBA" id="ARBA00022777"/>
    </source>
</evidence>
<dbReference type="PRINTS" id="PR00344">
    <property type="entry name" value="BCTRLSENSOR"/>
</dbReference>
<feature type="modified residue" description="4-aspartylphosphate" evidence="6">
    <location>
        <position position="805"/>
    </location>
</feature>
<evidence type="ECO:0000256" key="1">
    <source>
        <dbReference type="ARBA" id="ARBA00000085"/>
    </source>
</evidence>
<dbReference type="PROSITE" id="PS50110">
    <property type="entry name" value="RESPONSE_REGULATORY"/>
    <property type="match status" value="1"/>
</dbReference>
<dbReference type="InterPro" id="IPR011006">
    <property type="entry name" value="CheY-like_superfamily"/>
</dbReference>
<dbReference type="PANTHER" id="PTHR43047">
    <property type="entry name" value="TWO-COMPONENT HISTIDINE PROTEIN KINASE"/>
    <property type="match status" value="1"/>
</dbReference>
<sequence length="912" mass="100138">MVDRNTVCFPRWGTQDVTKHGDGDFQKELDRWYSAEESKALEALIDLKARLRTTPTDEFWSVAVEGLSKVVGSEFAFVMKRMLVDDQNTAVEMPPIGEPGSCLMAAALHYTTSNGDKHTVKQNKFHAYACPCAYMRHDKIFLIPEDLDGFITNNPNQLPIAADAYMAIPIFAEGKCIAHFGVMWTKKSSPNRRFSWAFVESLMHSLEDLIGQRIVEGVTFLDSQSKPSEAAAAEATAPPQQRVIPHDAISVAQSLRPYAGSLSHELRTPMQGVVGMLDVMYATVQEAVQSQDDPHLRRVFQNLKDSIEVVQDSSRRAVVAADNVVHAYDMNMSVPEAISPLQDISDPMVSIKQPEIVVAGQEIPLARSTLKRRRATDAQEPQSPSNKMARIEAAASAWVDGTEPSQEIKAGLQEAENVHAEDRDLRQAAKNSRLPHTPEPNEPRKSPGLQPACIVRRAANIRAVLQYVINEGLKTGGRPDFVNSIPTNNGEMIEVRSRGSDGTVSQKHIEWSVADELPTTLNYDEKDFSKLVSCVVLNAIKFTNSNDGCIKVDAGLAHNGRYLSIKITDNGPGIPVDFLPKLFKAFSQENGSITRQSDGLGLGLMVAKGISRKLGGDLMCIRTETDLASHGSEFEIKLPMTPGDAISRSSSPAGTPPLQKQELHHSPQPRRLSSPPRTDGACELRRDSSDVARAEVVSNLDHINSIPNGQTTPAEQKRPVLNKLHRSNGLLRTASNFEIDRELATKFPLRVLVAEDNKINRKLLVSMLSKFGYRDVLEAHDGAEAVRQMATQLANGSSVDIILMDLWMPTMDGYEATARILKMDWTGGITGPTVLAVTADVTDGALERAAQVGMKGFMTKPYKLQDLQRLITEFCLGRAIDDDDGDNDNDDNVKDNAINDRPTVLSQTAIAA</sequence>
<evidence type="ECO:0000256" key="7">
    <source>
        <dbReference type="SAM" id="MobiDB-lite"/>
    </source>
</evidence>
<dbReference type="InterPro" id="IPR003594">
    <property type="entry name" value="HATPase_dom"/>
</dbReference>
<gene>
    <name evidence="10" type="ORF">AMS68_005780</name>
</gene>
<reference evidence="10 11" key="1">
    <citation type="journal article" date="2016" name="Sci. Rep.">
        <title>Peltaster fructicola genome reveals evolution from an invasive phytopathogen to an ectophytic parasite.</title>
        <authorList>
            <person name="Xu C."/>
            <person name="Chen H."/>
            <person name="Gleason M.L."/>
            <person name="Xu J.R."/>
            <person name="Liu H."/>
            <person name="Zhang R."/>
            <person name="Sun G."/>
        </authorList>
    </citation>
    <scope>NUCLEOTIDE SEQUENCE [LARGE SCALE GENOMIC DNA]</scope>
    <source>
        <strain evidence="10 11">LNHT1506</strain>
    </source>
</reference>
<dbReference type="EMBL" id="CP051142">
    <property type="protein sequence ID" value="QIX00263.1"/>
    <property type="molecule type" value="Genomic_DNA"/>
</dbReference>
<dbReference type="PANTHER" id="PTHR43047:SF2">
    <property type="entry name" value="HISTIDINE KINASE M7"/>
    <property type="match status" value="1"/>
</dbReference>
<dbReference type="FunFam" id="1.10.287.130:FF:000100">
    <property type="entry name" value="Sensor histidine kinase/response regulator"/>
    <property type="match status" value="1"/>
</dbReference>
<protein>
    <recommendedName>
        <fullName evidence="2">histidine kinase</fullName>
        <ecNumber evidence="2">2.7.13.3</ecNumber>
    </recommendedName>
</protein>
<keyword evidence="5" id="KW-0418">Kinase</keyword>
<dbReference type="GO" id="GO:0005886">
    <property type="term" value="C:plasma membrane"/>
    <property type="evidence" value="ECO:0007669"/>
    <property type="project" value="TreeGrafter"/>
</dbReference>
<feature type="domain" description="Response regulatory" evidence="9">
    <location>
        <begin position="750"/>
        <end position="875"/>
    </location>
</feature>
<evidence type="ECO:0000259" key="8">
    <source>
        <dbReference type="PROSITE" id="PS50109"/>
    </source>
</evidence>
<keyword evidence="3 6" id="KW-0597">Phosphoprotein</keyword>
<dbReference type="InterPro" id="IPR004358">
    <property type="entry name" value="Sig_transdc_His_kin-like_C"/>
</dbReference>
<organism evidence="10 11">
    <name type="scientific">Peltaster fructicola</name>
    <dbReference type="NCBI Taxonomy" id="286661"/>
    <lineage>
        <taxon>Eukaryota</taxon>
        <taxon>Fungi</taxon>
        <taxon>Dikarya</taxon>
        <taxon>Ascomycota</taxon>
        <taxon>Pezizomycotina</taxon>
        <taxon>Dothideomycetes</taxon>
        <taxon>Dothideomycetes incertae sedis</taxon>
        <taxon>Peltaster</taxon>
    </lineage>
</organism>
<name>A0A6H0XZS5_9PEZI</name>
<evidence type="ECO:0000256" key="3">
    <source>
        <dbReference type="ARBA" id="ARBA00022553"/>
    </source>
</evidence>
<evidence type="ECO:0000256" key="4">
    <source>
        <dbReference type="ARBA" id="ARBA00022679"/>
    </source>
</evidence>
<dbReference type="Gene3D" id="3.30.565.10">
    <property type="entry name" value="Histidine kinase-like ATPase, C-terminal domain"/>
    <property type="match status" value="1"/>
</dbReference>
<dbReference type="PROSITE" id="PS50109">
    <property type="entry name" value="HIS_KIN"/>
    <property type="match status" value="1"/>
</dbReference>
<evidence type="ECO:0000259" key="9">
    <source>
        <dbReference type="PROSITE" id="PS50110"/>
    </source>
</evidence>
<accession>A0A6H0XZS5</accession>
<dbReference type="InterPro" id="IPR036097">
    <property type="entry name" value="HisK_dim/P_sf"/>
</dbReference>
<feature type="region of interest" description="Disordered" evidence="7">
    <location>
        <begin position="640"/>
        <end position="690"/>
    </location>
</feature>
<dbReference type="InterPro" id="IPR001789">
    <property type="entry name" value="Sig_transdc_resp-reg_receiver"/>
</dbReference>
<dbReference type="SUPFAM" id="SSF55874">
    <property type="entry name" value="ATPase domain of HSP90 chaperone/DNA topoisomerase II/histidine kinase"/>
    <property type="match status" value="1"/>
</dbReference>
<dbReference type="OrthoDB" id="60033at2759"/>
<keyword evidence="4" id="KW-0808">Transferase</keyword>
<evidence type="ECO:0000313" key="11">
    <source>
        <dbReference type="Proteomes" id="UP000503462"/>
    </source>
</evidence>
<dbReference type="SMART" id="SM00387">
    <property type="entry name" value="HATPase_c"/>
    <property type="match status" value="1"/>
</dbReference>
<dbReference type="SUPFAM" id="SSF47384">
    <property type="entry name" value="Homodimeric domain of signal transducing histidine kinase"/>
    <property type="match status" value="1"/>
</dbReference>
<dbReference type="AlphaFoldDB" id="A0A6H0XZS5"/>
<comment type="catalytic activity">
    <reaction evidence="1">
        <text>ATP + protein L-histidine = ADP + protein N-phospho-L-histidine.</text>
        <dbReference type="EC" id="2.7.13.3"/>
    </reaction>
</comment>
<dbReference type="InterPro" id="IPR005467">
    <property type="entry name" value="His_kinase_dom"/>
</dbReference>
<feature type="domain" description="Histidine kinase" evidence="8">
    <location>
        <begin position="524"/>
        <end position="642"/>
    </location>
</feature>
<dbReference type="Pfam" id="PF00072">
    <property type="entry name" value="Response_reg"/>
    <property type="match status" value="1"/>
</dbReference>
<evidence type="ECO:0000256" key="2">
    <source>
        <dbReference type="ARBA" id="ARBA00012438"/>
    </source>
</evidence>
<feature type="region of interest" description="Disordered" evidence="7">
    <location>
        <begin position="368"/>
        <end position="389"/>
    </location>
</feature>
<evidence type="ECO:0000313" key="10">
    <source>
        <dbReference type="EMBL" id="QIX00263.1"/>
    </source>
</evidence>
<dbReference type="Gene3D" id="3.40.50.2300">
    <property type="match status" value="1"/>
</dbReference>
<evidence type="ECO:0000256" key="6">
    <source>
        <dbReference type="PROSITE-ProRule" id="PRU00169"/>
    </source>
</evidence>
<dbReference type="Pfam" id="PF02518">
    <property type="entry name" value="HATPase_c"/>
    <property type="match status" value="1"/>
</dbReference>
<dbReference type="CDD" id="cd00082">
    <property type="entry name" value="HisKA"/>
    <property type="match status" value="1"/>
</dbReference>
<feature type="region of interest" description="Disordered" evidence="7">
    <location>
        <begin position="429"/>
        <end position="449"/>
    </location>
</feature>
<keyword evidence="11" id="KW-1185">Reference proteome</keyword>
<dbReference type="SMART" id="SM00448">
    <property type="entry name" value="REC"/>
    <property type="match status" value="1"/>
</dbReference>
<dbReference type="InterPro" id="IPR003661">
    <property type="entry name" value="HisK_dim/P_dom"/>
</dbReference>
<proteinExistence type="predicted"/>
<dbReference type="InterPro" id="IPR036890">
    <property type="entry name" value="HATPase_C_sf"/>
</dbReference>
<dbReference type="CDD" id="cd17546">
    <property type="entry name" value="REC_hyHK_CKI1_RcsC-like"/>
    <property type="match status" value="1"/>
</dbReference>